<dbReference type="Pfam" id="PF02749">
    <property type="entry name" value="QRPTase_N"/>
    <property type="match status" value="1"/>
</dbReference>
<dbReference type="EC" id="2.4.2.19" evidence="6"/>
<dbReference type="Gene3D" id="3.90.1170.20">
    <property type="entry name" value="Quinolinate phosphoribosyl transferase, N-terminal domain"/>
    <property type="match status" value="1"/>
</dbReference>
<dbReference type="AlphaFoldDB" id="A0A644Z5P1"/>
<comment type="similarity">
    <text evidence="1">Belongs to the NadC/ModD family.</text>
</comment>
<organism evidence="6">
    <name type="scientific">bioreactor metagenome</name>
    <dbReference type="NCBI Taxonomy" id="1076179"/>
    <lineage>
        <taxon>unclassified sequences</taxon>
        <taxon>metagenomes</taxon>
        <taxon>ecological metagenomes</taxon>
    </lineage>
</organism>
<evidence type="ECO:0000313" key="6">
    <source>
        <dbReference type="EMBL" id="MPM35937.1"/>
    </source>
</evidence>
<dbReference type="InterPro" id="IPR022412">
    <property type="entry name" value="Quinolinate_PRibosylTrfase_N"/>
</dbReference>
<comment type="caution">
    <text evidence="6">The sequence shown here is derived from an EMBL/GenBank/DDBJ whole genome shotgun (WGS) entry which is preliminary data.</text>
</comment>
<keyword evidence="3 6" id="KW-0808">Transferase</keyword>
<dbReference type="InterPro" id="IPR002638">
    <property type="entry name" value="Quinolinate_PRibosylTrfase_C"/>
</dbReference>
<dbReference type="InterPro" id="IPR013785">
    <property type="entry name" value="Aldolase_TIM"/>
</dbReference>
<name>A0A644Z5P1_9ZZZZ</name>
<evidence type="ECO:0000259" key="5">
    <source>
        <dbReference type="Pfam" id="PF02749"/>
    </source>
</evidence>
<evidence type="ECO:0000256" key="3">
    <source>
        <dbReference type="ARBA" id="ARBA00022679"/>
    </source>
</evidence>
<evidence type="ECO:0000256" key="2">
    <source>
        <dbReference type="ARBA" id="ARBA00022676"/>
    </source>
</evidence>
<evidence type="ECO:0000259" key="4">
    <source>
        <dbReference type="Pfam" id="PF01729"/>
    </source>
</evidence>
<reference evidence="6" key="1">
    <citation type="submission" date="2019-08" db="EMBL/GenBank/DDBJ databases">
        <authorList>
            <person name="Kucharzyk K."/>
            <person name="Murdoch R.W."/>
            <person name="Higgins S."/>
            <person name="Loffler F."/>
        </authorList>
    </citation>
    <scope>NUCLEOTIDE SEQUENCE</scope>
</reference>
<dbReference type="InterPro" id="IPR037128">
    <property type="entry name" value="Quinolinate_PRibosylTase_N_sf"/>
</dbReference>
<feature type="domain" description="Quinolinate phosphoribosyl transferase C-terminal" evidence="4">
    <location>
        <begin position="89"/>
        <end position="262"/>
    </location>
</feature>
<feature type="domain" description="Quinolinate phosphoribosyl transferase N-terminal" evidence="5">
    <location>
        <begin position="6"/>
        <end position="87"/>
    </location>
</feature>
<dbReference type="SUPFAM" id="SSF51690">
    <property type="entry name" value="Nicotinate/Quinolinate PRTase C-terminal domain-like"/>
    <property type="match status" value="1"/>
</dbReference>
<protein>
    <submittedName>
        <fullName evidence="6">Putative nicotinate-nucleotide pyrophosphorylase [carboxylating]</fullName>
        <ecNumber evidence="6">2.4.2.19</ecNumber>
    </submittedName>
</protein>
<dbReference type="InterPro" id="IPR036068">
    <property type="entry name" value="Nicotinate_pribotase-like_C"/>
</dbReference>
<dbReference type="InterPro" id="IPR027277">
    <property type="entry name" value="NadC/ModD"/>
</dbReference>
<dbReference type="PANTHER" id="PTHR32179">
    <property type="entry name" value="NICOTINATE-NUCLEOTIDE PYROPHOSPHORYLASE [CARBOXYLATING]"/>
    <property type="match status" value="1"/>
</dbReference>
<dbReference type="GO" id="GO:0004514">
    <property type="term" value="F:nicotinate-nucleotide diphosphorylase (carboxylating) activity"/>
    <property type="evidence" value="ECO:0007669"/>
    <property type="project" value="UniProtKB-EC"/>
</dbReference>
<dbReference type="EMBL" id="VSSQ01007442">
    <property type="protein sequence ID" value="MPM35937.1"/>
    <property type="molecule type" value="Genomic_DNA"/>
</dbReference>
<gene>
    <name evidence="6" type="primary">nadC_24</name>
    <name evidence="6" type="ORF">SDC9_82531</name>
</gene>
<dbReference type="GO" id="GO:0005737">
    <property type="term" value="C:cytoplasm"/>
    <property type="evidence" value="ECO:0007669"/>
    <property type="project" value="TreeGrafter"/>
</dbReference>
<dbReference type="GO" id="GO:0009435">
    <property type="term" value="P:NAD+ biosynthetic process"/>
    <property type="evidence" value="ECO:0007669"/>
    <property type="project" value="InterPro"/>
</dbReference>
<dbReference type="Pfam" id="PF01729">
    <property type="entry name" value="QRPTase_C"/>
    <property type="match status" value="1"/>
</dbReference>
<keyword evidence="2 6" id="KW-0328">Glycosyltransferase</keyword>
<evidence type="ECO:0000256" key="1">
    <source>
        <dbReference type="ARBA" id="ARBA00009400"/>
    </source>
</evidence>
<dbReference type="SUPFAM" id="SSF54675">
    <property type="entry name" value="Nicotinate/Quinolinate PRTase N-terminal domain-like"/>
    <property type="match status" value="1"/>
</dbReference>
<dbReference type="GO" id="GO:0034213">
    <property type="term" value="P:quinolinate catabolic process"/>
    <property type="evidence" value="ECO:0007669"/>
    <property type="project" value="TreeGrafter"/>
</dbReference>
<proteinExistence type="inferred from homology"/>
<accession>A0A644Z5P1</accession>
<dbReference type="Gene3D" id="3.20.20.70">
    <property type="entry name" value="Aldolase class I"/>
    <property type="match status" value="1"/>
</dbReference>
<dbReference type="PANTHER" id="PTHR32179:SF3">
    <property type="entry name" value="NICOTINATE-NUCLEOTIDE PYROPHOSPHORYLASE [CARBOXYLATING]"/>
    <property type="match status" value="1"/>
</dbReference>
<sequence length="270" mass="29151">MTDIRDILFHNIQDRTYRVRLTPDEDGILSGVEDAYSIASSLGVRLLSCAKEGERLIRGVPFAEMLAGPKQVAMAEEQIIGTLAKASGIATAARRAVDASGGAVRIVSGSWKKMPPQLKTMVRRAIITGGADFRICELPMLYIDKNFIRMFGSVSAALEATVGLSEPTRVIQIKGELCSVEEETRQAVAGGADILMVDTGNPGDLRRCLAQMRDLNCGRKLRIAFAGNVHIADIPKMAGLGVDMLCIGKEIVDARLLDMKLDVVEEAAHV</sequence>